<evidence type="ECO:0000313" key="3">
    <source>
        <dbReference type="Proteomes" id="UP000182257"/>
    </source>
</evidence>
<feature type="domain" description="NTF2 fold" evidence="1">
    <location>
        <begin position="104"/>
        <end position="169"/>
    </location>
</feature>
<evidence type="ECO:0000313" key="2">
    <source>
        <dbReference type="EMBL" id="SEA01133.1"/>
    </source>
</evidence>
<dbReference type="OrthoDB" id="886637at2"/>
<organism evidence="2 3">
    <name type="scientific">Xylanibacter ruminicola</name>
    <name type="common">Prevotella ruminicola</name>
    <dbReference type="NCBI Taxonomy" id="839"/>
    <lineage>
        <taxon>Bacteria</taxon>
        <taxon>Pseudomonadati</taxon>
        <taxon>Bacteroidota</taxon>
        <taxon>Bacteroidia</taxon>
        <taxon>Bacteroidales</taxon>
        <taxon>Prevotellaceae</taxon>
        <taxon>Xylanibacter</taxon>
    </lineage>
</organism>
<proteinExistence type="predicted"/>
<sequence length="169" mass="18927">MAAVKRTLDSMAALKAFEIMKKLSYLIILGATVTACNWTHPKTSIKEKPEIIMAVDTCINDTTAFKWFENDSTYTFCVANSDKTIVGIGYNAYEKDIVADSLSAVLIAKAAWYPLYGKEDTEKEKPFRVTEYKKYWTVEGSLPDGYLGGTAGIVIRKSDGKVMMVWHEK</sequence>
<evidence type="ECO:0000259" key="1">
    <source>
        <dbReference type="Pfam" id="PF15631"/>
    </source>
</evidence>
<dbReference type="InterPro" id="IPR028921">
    <property type="entry name" value="NTF2_fold_dom"/>
</dbReference>
<dbReference type="Pfam" id="PF15631">
    <property type="entry name" value="Imm-NTF2-2"/>
    <property type="match status" value="1"/>
</dbReference>
<dbReference type="AlphaFoldDB" id="A0A1H3XP34"/>
<reference evidence="2 3" key="1">
    <citation type="submission" date="2016-10" db="EMBL/GenBank/DDBJ databases">
        <authorList>
            <person name="de Groot N.N."/>
        </authorList>
    </citation>
    <scope>NUCLEOTIDE SEQUENCE [LARGE SCALE GENOMIC DNA]</scope>
    <source>
        <strain evidence="2 3">D31d</strain>
    </source>
</reference>
<gene>
    <name evidence="2" type="ORF">SAMN05216462_0298</name>
</gene>
<dbReference type="RefSeq" id="WP_074759921.1">
    <property type="nucleotide sequence ID" value="NZ_FNRF01000001.1"/>
</dbReference>
<protein>
    <submittedName>
        <fullName evidence="2">NTF2 fold immunity protein</fullName>
    </submittedName>
</protein>
<dbReference type="EMBL" id="FNRF01000001">
    <property type="protein sequence ID" value="SEA01133.1"/>
    <property type="molecule type" value="Genomic_DNA"/>
</dbReference>
<name>A0A1H3XP34_XYLRU</name>
<accession>A0A1H3XP34</accession>
<dbReference type="Proteomes" id="UP000182257">
    <property type="component" value="Unassembled WGS sequence"/>
</dbReference>